<dbReference type="PROSITE" id="PS00151">
    <property type="entry name" value="ACYLPHOSPHATASE_2"/>
    <property type="match status" value="1"/>
</dbReference>
<evidence type="ECO:0000313" key="8">
    <source>
        <dbReference type="Proteomes" id="UP000176752"/>
    </source>
</evidence>
<dbReference type="PROSITE" id="PS51160">
    <property type="entry name" value="ACYLPHOSPHATASE_3"/>
    <property type="match status" value="1"/>
</dbReference>
<gene>
    <name evidence="7" type="ORF">A2Z78_01835</name>
</gene>
<evidence type="ECO:0000256" key="4">
    <source>
        <dbReference type="PROSITE-ProRule" id="PRU00520"/>
    </source>
</evidence>
<evidence type="ECO:0000313" key="7">
    <source>
        <dbReference type="EMBL" id="OGZ17926.1"/>
    </source>
</evidence>
<evidence type="ECO:0000259" key="6">
    <source>
        <dbReference type="PROSITE" id="PS51160"/>
    </source>
</evidence>
<reference evidence="7 8" key="1">
    <citation type="journal article" date="2016" name="Nat. Commun.">
        <title>Thousands of microbial genomes shed light on interconnected biogeochemical processes in an aquifer system.</title>
        <authorList>
            <person name="Anantharaman K."/>
            <person name="Brown C.T."/>
            <person name="Hug L.A."/>
            <person name="Sharon I."/>
            <person name="Castelle C.J."/>
            <person name="Probst A.J."/>
            <person name="Thomas B.C."/>
            <person name="Singh A."/>
            <person name="Wilkins M.J."/>
            <person name="Karaoz U."/>
            <person name="Brodie E.L."/>
            <person name="Williams K.H."/>
            <person name="Hubbard S.S."/>
            <person name="Banfield J.F."/>
        </authorList>
    </citation>
    <scope>NUCLEOTIDE SEQUENCE [LARGE SCALE GENOMIC DNA]</scope>
</reference>
<dbReference type="EC" id="3.6.1.7" evidence="2 4"/>
<keyword evidence="4" id="KW-0378">Hydrolase</keyword>
<dbReference type="PANTHER" id="PTHR47268">
    <property type="entry name" value="ACYLPHOSPHATASE"/>
    <property type="match status" value="1"/>
</dbReference>
<dbReference type="InterPro" id="IPR017968">
    <property type="entry name" value="Acylphosphatase_CS"/>
</dbReference>
<proteinExistence type="inferred from homology"/>
<feature type="domain" description="Acylphosphatase-like" evidence="6">
    <location>
        <begin position="4"/>
        <end position="91"/>
    </location>
</feature>
<organism evidence="7 8">
    <name type="scientific">Candidatus Nealsonbacteria bacterium RBG_13_36_15</name>
    <dbReference type="NCBI Taxonomy" id="1801660"/>
    <lineage>
        <taxon>Bacteria</taxon>
        <taxon>Candidatus Nealsoniibacteriota</taxon>
    </lineage>
</organism>
<dbReference type="InterPro" id="IPR036046">
    <property type="entry name" value="Acylphosphatase-like_dom_sf"/>
</dbReference>
<dbReference type="SUPFAM" id="SSF54975">
    <property type="entry name" value="Acylphosphatase/BLUF domain-like"/>
    <property type="match status" value="1"/>
</dbReference>
<dbReference type="Pfam" id="PF00708">
    <property type="entry name" value="Acylphosphatase"/>
    <property type="match status" value="1"/>
</dbReference>
<dbReference type="AlphaFoldDB" id="A0A1G2DWM3"/>
<dbReference type="Proteomes" id="UP000176752">
    <property type="component" value="Unassembled WGS sequence"/>
</dbReference>
<protein>
    <recommendedName>
        <fullName evidence="2 4">acylphosphatase</fullName>
        <ecNumber evidence="2 4">3.6.1.7</ecNumber>
    </recommendedName>
</protein>
<dbReference type="PANTHER" id="PTHR47268:SF4">
    <property type="entry name" value="ACYLPHOSPHATASE"/>
    <property type="match status" value="1"/>
</dbReference>
<comment type="similarity">
    <text evidence="1 5">Belongs to the acylphosphatase family.</text>
</comment>
<feature type="active site" evidence="4">
    <location>
        <position position="19"/>
    </location>
</feature>
<dbReference type="EMBL" id="MHLV01000009">
    <property type="protein sequence ID" value="OGZ17926.1"/>
    <property type="molecule type" value="Genomic_DNA"/>
</dbReference>
<name>A0A1G2DWM3_9BACT</name>
<comment type="catalytic activity">
    <reaction evidence="3 4">
        <text>an acyl phosphate + H2O = a carboxylate + phosphate + H(+)</text>
        <dbReference type="Rhea" id="RHEA:14965"/>
        <dbReference type="ChEBI" id="CHEBI:15377"/>
        <dbReference type="ChEBI" id="CHEBI:15378"/>
        <dbReference type="ChEBI" id="CHEBI:29067"/>
        <dbReference type="ChEBI" id="CHEBI:43474"/>
        <dbReference type="ChEBI" id="CHEBI:59918"/>
        <dbReference type="EC" id="3.6.1.7"/>
    </reaction>
</comment>
<feature type="active site" evidence="4">
    <location>
        <position position="37"/>
    </location>
</feature>
<accession>A0A1G2DWM3</accession>
<dbReference type="InterPro" id="IPR020456">
    <property type="entry name" value="Acylphosphatase"/>
</dbReference>
<evidence type="ECO:0000256" key="3">
    <source>
        <dbReference type="ARBA" id="ARBA00047645"/>
    </source>
</evidence>
<comment type="caution">
    <text evidence="7">The sequence shown here is derived from an EMBL/GenBank/DDBJ whole genome shotgun (WGS) entry which is preliminary data.</text>
</comment>
<dbReference type="Gene3D" id="3.30.70.100">
    <property type="match status" value="1"/>
</dbReference>
<evidence type="ECO:0000256" key="1">
    <source>
        <dbReference type="ARBA" id="ARBA00005614"/>
    </source>
</evidence>
<sequence length="91" mass="10449">MKKRVVILVSGLVQGVFYRSKTLRKSKNLNLTGWVKNEPNGSVKIVAEGEEENLGELIGWTKSGPPLAKVNKIKVEWEKDKEEFKDFEIRY</sequence>
<evidence type="ECO:0000256" key="5">
    <source>
        <dbReference type="RuleBase" id="RU004168"/>
    </source>
</evidence>
<evidence type="ECO:0000256" key="2">
    <source>
        <dbReference type="ARBA" id="ARBA00012150"/>
    </source>
</evidence>
<dbReference type="InterPro" id="IPR001792">
    <property type="entry name" value="Acylphosphatase-like_dom"/>
</dbReference>
<dbReference type="GO" id="GO:0003998">
    <property type="term" value="F:acylphosphatase activity"/>
    <property type="evidence" value="ECO:0007669"/>
    <property type="project" value="UniProtKB-EC"/>
</dbReference>
<dbReference type="STRING" id="1801660.A2Z78_01835"/>